<organism evidence="13">
    <name type="scientific">Roseihalotalea indica</name>
    <dbReference type="NCBI Taxonomy" id="2867963"/>
    <lineage>
        <taxon>Bacteria</taxon>
        <taxon>Pseudomonadati</taxon>
        <taxon>Bacteroidota</taxon>
        <taxon>Cytophagia</taxon>
        <taxon>Cytophagales</taxon>
        <taxon>Catalimonadaceae</taxon>
        <taxon>Roseihalotalea</taxon>
    </lineage>
</organism>
<dbReference type="GO" id="GO:0009279">
    <property type="term" value="C:cell outer membrane"/>
    <property type="evidence" value="ECO:0007669"/>
    <property type="project" value="UniProtKB-SubCell"/>
</dbReference>
<keyword evidence="4 8" id="KW-0812">Transmembrane</keyword>
<feature type="chain" id="PRO_5041340753" evidence="10">
    <location>
        <begin position="22"/>
        <end position="812"/>
    </location>
</feature>
<evidence type="ECO:0000256" key="9">
    <source>
        <dbReference type="RuleBase" id="RU003357"/>
    </source>
</evidence>
<dbReference type="PANTHER" id="PTHR30442">
    <property type="entry name" value="IRON III DICITRATE TRANSPORT PROTEIN FECA"/>
    <property type="match status" value="1"/>
</dbReference>
<dbReference type="InterPro" id="IPR037066">
    <property type="entry name" value="Plug_dom_sf"/>
</dbReference>
<dbReference type="Pfam" id="PF00593">
    <property type="entry name" value="TonB_dep_Rec_b-barrel"/>
    <property type="match status" value="1"/>
</dbReference>
<dbReference type="AlphaFoldDB" id="A0AA49GMN8"/>
<proteinExistence type="inferred from homology"/>
<evidence type="ECO:0000256" key="6">
    <source>
        <dbReference type="ARBA" id="ARBA00023136"/>
    </source>
</evidence>
<reference evidence="13" key="1">
    <citation type="journal article" date="2023" name="Comput. Struct. Biotechnol. J.">
        <title>Discovery of a novel marine Bacteroidetes with a rich repertoire of carbohydrate-active enzymes.</title>
        <authorList>
            <person name="Chen B."/>
            <person name="Liu G."/>
            <person name="Chen Q."/>
            <person name="Wang H."/>
            <person name="Liu L."/>
            <person name="Tang K."/>
        </authorList>
    </citation>
    <scope>NUCLEOTIDE SEQUENCE</scope>
    <source>
        <strain evidence="13">TK19036</strain>
    </source>
</reference>
<name>A0AA49GMN8_9BACT</name>
<feature type="domain" description="TonB-dependent receptor plug" evidence="12">
    <location>
        <begin position="136"/>
        <end position="235"/>
    </location>
</feature>
<protein>
    <submittedName>
        <fullName evidence="13">TonB-dependent receptor</fullName>
    </submittedName>
</protein>
<dbReference type="Gene3D" id="2.170.130.10">
    <property type="entry name" value="TonB-dependent receptor, plug domain"/>
    <property type="match status" value="1"/>
</dbReference>
<dbReference type="SUPFAM" id="SSF49464">
    <property type="entry name" value="Carboxypeptidase regulatory domain-like"/>
    <property type="match status" value="1"/>
</dbReference>
<dbReference type="InterPro" id="IPR008969">
    <property type="entry name" value="CarboxyPept-like_regulatory"/>
</dbReference>
<evidence type="ECO:0000313" key="13">
    <source>
        <dbReference type="EMBL" id="WKN35400.1"/>
    </source>
</evidence>
<dbReference type="Pfam" id="PF07715">
    <property type="entry name" value="Plug"/>
    <property type="match status" value="1"/>
</dbReference>
<evidence type="ECO:0000256" key="4">
    <source>
        <dbReference type="ARBA" id="ARBA00022692"/>
    </source>
</evidence>
<dbReference type="Gene3D" id="2.40.170.20">
    <property type="entry name" value="TonB-dependent receptor, beta-barrel domain"/>
    <property type="match status" value="1"/>
</dbReference>
<feature type="domain" description="TonB-dependent receptor-like beta-barrel" evidence="11">
    <location>
        <begin position="313"/>
        <end position="778"/>
    </location>
</feature>
<comment type="subcellular location">
    <subcellularLocation>
        <location evidence="1 8">Cell outer membrane</location>
        <topology evidence="1 8">Multi-pass membrane protein</topology>
    </subcellularLocation>
</comment>
<gene>
    <name evidence="13" type="ORF">K4G66_23785</name>
</gene>
<dbReference type="InterPro" id="IPR036942">
    <property type="entry name" value="Beta-barrel_TonB_sf"/>
</dbReference>
<evidence type="ECO:0000256" key="3">
    <source>
        <dbReference type="ARBA" id="ARBA00022452"/>
    </source>
</evidence>
<keyword evidence="5 9" id="KW-0798">TonB box</keyword>
<keyword evidence="7 8" id="KW-0998">Cell outer membrane</keyword>
<accession>A0AA49GMN8</accession>
<dbReference type="InterPro" id="IPR012910">
    <property type="entry name" value="Plug_dom"/>
</dbReference>
<dbReference type="SUPFAM" id="SSF56935">
    <property type="entry name" value="Porins"/>
    <property type="match status" value="1"/>
</dbReference>
<dbReference type="PROSITE" id="PS52016">
    <property type="entry name" value="TONB_DEPENDENT_REC_3"/>
    <property type="match status" value="1"/>
</dbReference>
<dbReference type="GO" id="GO:0033214">
    <property type="term" value="P:siderophore-iron import into cell"/>
    <property type="evidence" value="ECO:0007669"/>
    <property type="project" value="TreeGrafter"/>
</dbReference>
<sequence length="812" mass="91388">MRTRRLRWLGICLLLCQTAWAQYTVEGQIKNESGNPASDAAIILDQATTAVFTDESGYFTIGDVTGGSHGLIVFKYGYTTDTLTIEVPLSESIEVTLTELSQELEEVVINQDAASAFGIKRLNMVEGVGIYEAKKTEVIVVDKIQGNVAANTARQVYAKIPGLNIWENDGAGIQLGIGGRGLSPNRTSNFNVRQNGYDISADALGYPESYYTPPTLALKQIEIIRGAASLQYGTQFGGLLNFVMKLGPADDTFRYTGRLTGGSFGFINAFNSIGGQTGKLNYYAFHDYNHTNGWRPNSESDKHTAYGGVHYDLTDKIKVGLEYTFSQYLAHQPGGLTDAQFQDNPRQSNRARNWFGVHWNLLAHTLQYNVNPNLRFDYRVFHLDAGRDALGNLSRIDRPDDESQPRNLIRDRYTNWGGEVRMLKNFDLLHFNNTLVVGARYYHGMTHQQQGLANNSGDADFDFLNPERLEDSDFRFPGNNVALFAENIFFVNDHWSITPGLRYEYIQTTSDGYYRDVRSNLAGEVLFDSTVMEYRDNSRDFLLAGIGISYKPDEQTEFYGNLSQNYRAINFNDIRINNPSLRVDENLSDERGFNADLGFRSFSNVYNIDASLFLLKYNDRIGNILLTEPDPRFDNLVNRTVRFRTNLADAVITGMEFYGELDWFALFNQPAHQRLTTFLNLSLIYSEYLTDESQLQGNKVELVPPVNAKLGIRYQWKDLELGIQGSYVAEHFSDAANTPSIPAVPTAIEGTIPSYYVIDFSSSYAWKTLKIFVGVNNLTNNLYFTRRAAGYPGPGIIPSDARNVYLGLGWEL</sequence>
<evidence type="ECO:0000259" key="11">
    <source>
        <dbReference type="Pfam" id="PF00593"/>
    </source>
</evidence>
<evidence type="ECO:0000256" key="10">
    <source>
        <dbReference type="SAM" id="SignalP"/>
    </source>
</evidence>
<keyword evidence="3 8" id="KW-1134">Transmembrane beta strand</keyword>
<dbReference type="EMBL" id="CP120682">
    <property type="protein sequence ID" value="WKN35400.1"/>
    <property type="molecule type" value="Genomic_DNA"/>
</dbReference>
<evidence type="ECO:0000256" key="5">
    <source>
        <dbReference type="ARBA" id="ARBA00023077"/>
    </source>
</evidence>
<dbReference type="InterPro" id="IPR000531">
    <property type="entry name" value="Beta-barrel_TonB"/>
</dbReference>
<dbReference type="PANTHER" id="PTHR30442:SF0">
    <property type="entry name" value="FE(3+) DICITRATE TRANSPORT PROTEIN FECA"/>
    <property type="match status" value="1"/>
</dbReference>
<keyword evidence="13" id="KW-0675">Receptor</keyword>
<keyword evidence="6 8" id="KW-0472">Membrane</keyword>
<dbReference type="InterPro" id="IPR039426">
    <property type="entry name" value="TonB-dep_rcpt-like"/>
</dbReference>
<dbReference type="Gene3D" id="2.60.40.1120">
    <property type="entry name" value="Carboxypeptidase-like, regulatory domain"/>
    <property type="match status" value="1"/>
</dbReference>
<evidence type="ECO:0000256" key="1">
    <source>
        <dbReference type="ARBA" id="ARBA00004571"/>
    </source>
</evidence>
<keyword evidence="2 8" id="KW-0813">Transport</keyword>
<evidence type="ECO:0000259" key="12">
    <source>
        <dbReference type="Pfam" id="PF07715"/>
    </source>
</evidence>
<keyword evidence="10" id="KW-0732">Signal</keyword>
<evidence type="ECO:0000256" key="2">
    <source>
        <dbReference type="ARBA" id="ARBA00022448"/>
    </source>
</evidence>
<evidence type="ECO:0000256" key="8">
    <source>
        <dbReference type="PROSITE-ProRule" id="PRU01360"/>
    </source>
</evidence>
<evidence type="ECO:0000256" key="7">
    <source>
        <dbReference type="ARBA" id="ARBA00023237"/>
    </source>
</evidence>
<comment type="similarity">
    <text evidence="8 9">Belongs to the TonB-dependent receptor family.</text>
</comment>
<feature type="signal peptide" evidence="10">
    <location>
        <begin position="1"/>
        <end position="21"/>
    </location>
</feature>
<reference evidence="13" key="2">
    <citation type="journal article" date="2024" name="Antonie Van Leeuwenhoek">
        <title>Roseihalotalea indica gen. nov., sp. nov., a halophilic Bacteroidetes from mesopelagic Southwest Indian Ocean with higher carbohydrate metabolic potential.</title>
        <authorList>
            <person name="Chen B."/>
            <person name="Zhang M."/>
            <person name="Lin D."/>
            <person name="Ye J."/>
            <person name="Tang K."/>
        </authorList>
    </citation>
    <scope>NUCLEOTIDE SEQUENCE</scope>
    <source>
        <strain evidence="13">TK19036</strain>
    </source>
</reference>
<dbReference type="Pfam" id="PF13715">
    <property type="entry name" value="CarbopepD_reg_2"/>
    <property type="match status" value="1"/>
</dbReference>